<evidence type="ECO:0000256" key="8">
    <source>
        <dbReference type="SAM" id="Phobius"/>
    </source>
</evidence>
<keyword evidence="10" id="KW-1185">Reference proteome</keyword>
<accession>A0ABW3QVL2</accession>
<comment type="subcellular location">
    <subcellularLocation>
        <location evidence="1 7">Cell membrane</location>
        <topology evidence="1 7">Multi-pass membrane protein</topology>
    </subcellularLocation>
</comment>
<evidence type="ECO:0000256" key="5">
    <source>
        <dbReference type="ARBA" id="ARBA00022989"/>
    </source>
</evidence>
<evidence type="ECO:0000256" key="4">
    <source>
        <dbReference type="ARBA" id="ARBA00022692"/>
    </source>
</evidence>
<dbReference type="PANTHER" id="PTHR30561">
    <property type="entry name" value="SMR FAMILY PROTON-DEPENDENT DRUG EFFLUX TRANSPORTER SUGE"/>
    <property type="match status" value="1"/>
</dbReference>
<keyword evidence="5 8" id="KW-1133">Transmembrane helix</keyword>
<evidence type="ECO:0000256" key="7">
    <source>
        <dbReference type="RuleBase" id="RU003942"/>
    </source>
</evidence>
<protein>
    <submittedName>
        <fullName evidence="9">DMT family transporter</fullName>
    </submittedName>
</protein>
<dbReference type="SUPFAM" id="SSF103481">
    <property type="entry name" value="Multidrug resistance efflux transporter EmrE"/>
    <property type="match status" value="1"/>
</dbReference>
<feature type="transmembrane region" description="Helical" evidence="8">
    <location>
        <begin position="27"/>
        <end position="47"/>
    </location>
</feature>
<feature type="transmembrane region" description="Helical" evidence="8">
    <location>
        <begin position="85"/>
        <end position="102"/>
    </location>
</feature>
<dbReference type="RefSeq" id="WP_380724123.1">
    <property type="nucleotide sequence ID" value="NZ_JBHTLK010000074.1"/>
</dbReference>
<dbReference type="InterPro" id="IPR037185">
    <property type="entry name" value="EmrE-like"/>
</dbReference>
<dbReference type="Gene3D" id="1.10.3730.20">
    <property type="match status" value="1"/>
</dbReference>
<comment type="similarity">
    <text evidence="7">Belongs to the drug/metabolite transporter (DMT) superfamily. Small multidrug resistance (SMR) (TC 2.A.7.1) family.</text>
</comment>
<dbReference type="InterPro" id="IPR045324">
    <property type="entry name" value="Small_multidrug_res"/>
</dbReference>
<dbReference type="EMBL" id="JBHTLK010000074">
    <property type="protein sequence ID" value="MFD1148700.1"/>
    <property type="molecule type" value="Genomic_DNA"/>
</dbReference>
<evidence type="ECO:0000256" key="2">
    <source>
        <dbReference type="ARBA" id="ARBA00022448"/>
    </source>
</evidence>
<dbReference type="Proteomes" id="UP001597168">
    <property type="component" value="Unassembled WGS sequence"/>
</dbReference>
<keyword evidence="4 7" id="KW-0812">Transmembrane</keyword>
<name>A0ABW3QVL2_9PSEU</name>
<dbReference type="PANTHER" id="PTHR30561:SF0">
    <property type="entry name" value="GUANIDINIUM EXPORTER"/>
    <property type="match status" value="1"/>
</dbReference>
<reference evidence="10" key="1">
    <citation type="journal article" date="2019" name="Int. J. Syst. Evol. Microbiol.">
        <title>The Global Catalogue of Microorganisms (GCM) 10K type strain sequencing project: providing services to taxonomists for standard genome sequencing and annotation.</title>
        <authorList>
            <consortium name="The Broad Institute Genomics Platform"/>
            <consortium name="The Broad Institute Genome Sequencing Center for Infectious Disease"/>
            <person name="Wu L."/>
            <person name="Ma J."/>
        </authorList>
    </citation>
    <scope>NUCLEOTIDE SEQUENCE [LARGE SCALE GENOMIC DNA]</scope>
    <source>
        <strain evidence="10">CCUG 60214</strain>
    </source>
</reference>
<gene>
    <name evidence="9" type="ORF">ACFQ3T_16335</name>
</gene>
<dbReference type="InterPro" id="IPR000390">
    <property type="entry name" value="Small_drug/metabolite_transptr"/>
</dbReference>
<organism evidence="9 10">
    <name type="scientific">Saccharothrix hoggarensis</name>
    <dbReference type="NCBI Taxonomy" id="913853"/>
    <lineage>
        <taxon>Bacteria</taxon>
        <taxon>Bacillati</taxon>
        <taxon>Actinomycetota</taxon>
        <taxon>Actinomycetes</taxon>
        <taxon>Pseudonocardiales</taxon>
        <taxon>Pseudonocardiaceae</taxon>
        <taxon>Saccharothrix</taxon>
    </lineage>
</organism>
<evidence type="ECO:0000256" key="1">
    <source>
        <dbReference type="ARBA" id="ARBA00004651"/>
    </source>
</evidence>
<comment type="caution">
    <text evidence="9">The sequence shown here is derived from an EMBL/GenBank/DDBJ whole genome shotgun (WGS) entry which is preliminary data.</text>
</comment>
<keyword evidence="2" id="KW-0813">Transport</keyword>
<evidence type="ECO:0000256" key="6">
    <source>
        <dbReference type="ARBA" id="ARBA00023136"/>
    </source>
</evidence>
<dbReference type="Pfam" id="PF00893">
    <property type="entry name" value="Multi_Drug_Res"/>
    <property type="match status" value="1"/>
</dbReference>
<feature type="transmembrane region" description="Helical" evidence="8">
    <location>
        <begin position="59"/>
        <end position="79"/>
    </location>
</feature>
<evidence type="ECO:0000313" key="9">
    <source>
        <dbReference type="EMBL" id="MFD1148700.1"/>
    </source>
</evidence>
<evidence type="ECO:0000313" key="10">
    <source>
        <dbReference type="Proteomes" id="UP001597168"/>
    </source>
</evidence>
<sequence>MAWLLLVGAALLEVVWATALGRSDGFTRLWPTVVGVTAAVVSFVLLTMAMRDLPVGTTYAVWVGLGTVGVVLVGVLALGESASPLRLACLALIVVGVVGLKLA</sequence>
<keyword evidence="3" id="KW-1003">Cell membrane</keyword>
<evidence type="ECO:0000256" key="3">
    <source>
        <dbReference type="ARBA" id="ARBA00022475"/>
    </source>
</evidence>
<proteinExistence type="inferred from homology"/>
<keyword evidence="6 8" id="KW-0472">Membrane</keyword>